<feature type="coiled-coil region" evidence="1">
    <location>
        <begin position="45"/>
        <end position="72"/>
    </location>
</feature>
<sequence length="102" mass="11840">MATIFINEEQHLVCSKEDFEKLVDKYMGDDATAYLSNNYNGRAEISELKEDLIDEQNKNKNLNATIDKAIDLLKECWNYLCKSNLKDSKLGSLVRRFIDEED</sequence>
<evidence type="ECO:0000256" key="1">
    <source>
        <dbReference type="SAM" id="Coils"/>
    </source>
</evidence>
<name>A0A1T4LZW3_9FIRM</name>
<reference evidence="3" key="1">
    <citation type="submission" date="2017-02" db="EMBL/GenBank/DDBJ databases">
        <authorList>
            <person name="Varghese N."/>
            <person name="Submissions S."/>
        </authorList>
    </citation>
    <scope>NUCLEOTIDE SEQUENCE [LARGE SCALE GENOMIC DNA]</scope>
    <source>
        <strain evidence="3">ATCC 25662</strain>
    </source>
</reference>
<evidence type="ECO:0000313" key="2">
    <source>
        <dbReference type="EMBL" id="SJZ60279.1"/>
    </source>
</evidence>
<evidence type="ECO:0000313" key="3">
    <source>
        <dbReference type="Proteomes" id="UP000243297"/>
    </source>
</evidence>
<dbReference type="Proteomes" id="UP000243297">
    <property type="component" value="Unassembled WGS sequence"/>
</dbReference>
<keyword evidence="3" id="KW-1185">Reference proteome</keyword>
<accession>A0A1T4LZW3</accession>
<keyword evidence="1" id="KW-0175">Coiled coil</keyword>
<dbReference type="STRING" id="118967.SAMN02745191_1124"/>
<proteinExistence type="predicted"/>
<organism evidence="2 3">
    <name type="scientific">Anaerorhabdus furcosa</name>
    <dbReference type="NCBI Taxonomy" id="118967"/>
    <lineage>
        <taxon>Bacteria</taxon>
        <taxon>Bacillati</taxon>
        <taxon>Bacillota</taxon>
        <taxon>Erysipelotrichia</taxon>
        <taxon>Erysipelotrichales</taxon>
        <taxon>Erysipelotrichaceae</taxon>
        <taxon>Anaerorhabdus</taxon>
    </lineage>
</organism>
<dbReference type="AlphaFoldDB" id="A0A1T4LZW3"/>
<gene>
    <name evidence="2" type="ORF">SAMN02745191_1124</name>
</gene>
<dbReference type="EMBL" id="FUWY01000002">
    <property type="protein sequence ID" value="SJZ60279.1"/>
    <property type="molecule type" value="Genomic_DNA"/>
</dbReference>
<dbReference type="RefSeq" id="WP_078711535.1">
    <property type="nucleotide sequence ID" value="NZ_FUWY01000002.1"/>
</dbReference>
<protein>
    <submittedName>
        <fullName evidence="2">Uncharacterized protein</fullName>
    </submittedName>
</protein>